<proteinExistence type="predicted"/>
<dbReference type="AlphaFoldDB" id="A0A151PI61"/>
<reference evidence="1 2" key="1">
    <citation type="journal article" date="2012" name="Genome Biol.">
        <title>Sequencing three crocodilian genomes to illuminate the evolution of archosaurs and amniotes.</title>
        <authorList>
            <person name="St John J.A."/>
            <person name="Braun E.L."/>
            <person name="Isberg S.R."/>
            <person name="Miles L.G."/>
            <person name="Chong A.Y."/>
            <person name="Gongora J."/>
            <person name="Dalzell P."/>
            <person name="Moran C."/>
            <person name="Bed'hom B."/>
            <person name="Abzhanov A."/>
            <person name="Burgess S.C."/>
            <person name="Cooksey A.M."/>
            <person name="Castoe T.A."/>
            <person name="Crawford N.G."/>
            <person name="Densmore L.D."/>
            <person name="Drew J.C."/>
            <person name="Edwards S.V."/>
            <person name="Faircloth B.C."/>
            <person name="Fujita M.K."/>
            <person name="Greenwold M.J."/>
            <person name="Hoffmann F.G."/>
            <person name="Howard J.M."/>
            <person name="Iguchi T."/>
            <person name="Janes D.E."/>
            <person name="Khan S.Y."/>
            <person name="Kohno S."/>
            <person name="de Koning A.J."/>
            <person name="Lance S.L."/>
            <person name="McCarthy F.M."/>
            <person name="McCormack J.E."/>
            <person name="Merchant M.E."/>
            <person name="Peterson D.G."/>
            <person name="Pollock D.D."/>
            <person name="Pourmand N."/>
            <person name="Raney B.J."/>
            <person name="Roessler K.A."/>
            <person name="Sanford J.R."/>
            <person name="Sawyer R.H."/>
            <person name="Schmidt C.J."/>
            <person name="Triplett E.W."/>
            <person name="Tuberville T.D."/>
            <person name="Venegas-Anaya M."/>
            <person name="Howard J.T."/>
            <person name="Jarvis E.D."/>
            <person name="Guillette L.J.Jr."/>
            <person name="Glenn T.C."/>
            <person name="Green R.E."/>
            <person name="Ray D.A."/>
        </authorList>
    </citation>
    <scope>NUCLEOTIDE SEQUENCE [LARGE SCALE GENOMIC DNA]</scope>
    <source>
        <strain evidence="1">KSC_2009_1</strain>
    </source>
</reference>
<sequence>MSQGTTGTELVLGPSWKSSGNEVVIPQEEDLSQTGLLVLFILKDSCWSQKSKKNRIMPSIPAGLKPILYTHLILSPSKLSENRRLLQK</sequence>
<dbReference type="Proteomes" id="UP000050525">
    <property type="component" value="Unassembled WGS sequence"/>
</dbReference>
<comment type="caution">
    <text evidence="1">The sequence shown here is derived from an EMBL/GenBank/DDBJ whole genome shotgun (WGS) entry which is preliminary data.</text>
</comment>
<dbReference type="EMBL" id="AKHW03000179">
    <property type="protein sequence ID" value="KYO48776.1"/>
    <property type="molecule type" value="Genomic_DNA"/>
</dbReference>
<keyword evidence="2" id="KW-1185">Reference proteome</keyword>
<name>A0A151PI61_ALLMI</name>
<accession>A0A151PI61</accession>
<organism evidence="1 2">
    <name type="scientific">Alligator mississippiensis</name>
    <name type="common">American alligator</name>
    <dbReference type="NCBI Taxonomy" id="8496"/>
    <lineage>
        <taxon>Eukaryota</taxon>
        <taxon>Metazoa</taxon>
        <taxon>Chordata</taxon>
        <taxon>Craniata</taxon>
        <taxon>Vertebrata</taxon>
        <taxon>Euteleostomi</taxon>
        <taxon>Archelosauria</taxon>
        <taxon>Archosauria</taxon>
        <taxon>Crocodylia</taxon>
        <taxon>Alligatoridae</taxon>
        <taxon>Alligatorinae</taxon>
        <taxon>Alligator</taxon>
    </lineage>
</organism>
<evidence type="ECO:0000313" key="2">
    <source>
        <dbReference type="Proteomes" id="UP000050525"/>
    </source>
</evidence>
<protein>
    <submittedName>
        <fullName evidence="1">Uncharacterized protein</fullName>
    </submittedName>
</protein>
<evidence type="ECO:0000313" key="1">
    <source>
        <dbReference type="EMBL" id="KYO48776.1"/>
    </source>
</evidence>
<gene>
    <name evidence="1" type="ORF">Y1Q_0004142</name>
</gene>